<dbReference type="Proteomes" id="UP000789845">
    <property type="component" value="Unassembled WGS sequence"/>
</dbReference>
<gene>
    <name evidence="2" type="ORF">NEOCIP111885_02356</name>
</gene>
<sequence length="79" mass="9237">MKVYVVVLLQLIIWSGYTLLEWLSQHDQLIFNVLMFFVFFYLAIQIGNMIMKSAKMTIFITTLSLSLYASVHFALNIIK</sequence>
<keyword evidence="1" id="KW-1133">Transmembrane helix</keyword>
<evidence type="ECO:0000313" key="2">
    <source>
        <dbReference type="EMBL" id="CAG9608639.1"/>
    </source>
</evidence>
<keyword evidence="3" id="KW-1185">Reference proteome</keyword>
<comment type="caution">
    <text evidence="2">The sequence shown here is derived from an EMBL/GenBank/DDBJ whole genome shotgun (WGS) entry which is preliminary data.</text>
</comment>
<reference evidence="2" key="1">
    <citation type="submission" date="2021-10" db="EMBL/GenBank/DDBJ databases">
        <authorList>
            <person name="Criscuolo A."/>
        </authorList>
    </citation>
    <scope>NUCLEOTIDE SEQUENCE</scope>
    <source>
        <strain evidence="2">CIP111885</strain>
    </source>
</reference>
<evidence type="ECO:0000313" key="3">
    <source>
        <dbReference type="Proteomes" id="UP000789845"/>
    </source>
</evidence>
<name>A0A9C7GA28_9BACI</name>
<dbReference type="RefSeq" id="WP_230496881.1">
    <property type="nucleotide sequence ID" value="NZ_CAKJTG010000011.1"/>
</dbReference>
<feature type="transmembrane region" description="Helical" evidence="1">
    <location>
        <begin position="30"/>
        <end position="51"/>
    </location>
</feature>
<proteinExistence type="predicted"/>
<evidence type="ECO:0000256" key="1">
    <source>
        <dbReference type="SAM" id="Phobius"/>
    </source>
</evidence>
<feature type="transmembrane region" description="Helical" evidence="1">
    <location>
        <begin position="58"/>
        <end position="78"/>
    </location>
</feature>
<organism evidence="2 3">
    <name type="scientific">Pseudoneobacillus rhizosphaerae</name>
    <dbReference type="NCBI Taxonomy" id="2880968"/>
    <lineage>
        <taxon>Bacteria</taxon>
        <taxon>Bacillati</taxon>
        <taxon>Bacillota</taxon>
        <taxon>Bacilli</taxon>
        <taxon>Bacillales</taxon>
        <taxon>Bacillaceae</taxon>
        <taxon>Pseudoneobacillus</taxon>
    </lineage>
</organism>
<dbReference type="AlphaFoldDB" id="A0A9C7GA28"/>
<keyword evidence="1" id="KW-0812">Transmembrane</keyword>
<protein>
    <submittedName>
        <fullName evidence="2">Uncharacterized protein</fullName>
    </submittedName>
</protein>
<keyword evidence="1" id="KW-0472">Membrane</keyword>
<dbReference type="EMBL" id="CAKJTG010000011">
    <property type="protein sequence ID" value="CAG9608639.1"/>
    <property type="molecule type" value="Genomic_DNA"/>
</dbReference>
<accession>A0A9C7GA28</accession>